<gene>
    <name evidence="1" type="ORF">V5E97_35640</name>
</gene>
<organism evidence="1">
    <name type="scientific">Singulisphaera sp. Ch08</name>
    <dbReference type="NCBI Taxonomy" id="3120278"/>
    <lineage>
        <taxon>Bacteria</taxon>
        <taxon>Pseudomonadati</taxon>
        <taxon>Planctomycetota</taxon>
        <taxon>Planctomycetia</taxon>
        <taxon>Isosphaerales</taxon>
        <taxon>Isosphaeraceae</taxon>
        <taxon>Singulisphaera</taxon>
    </lineage>
</organism>
<protein>
    <submittedName>
        <fullName evidence="1">Uncharacterized protein</fullName>
    </submittedName>
</protein>
<dbReference type="RefSeq" id="WP_406696339.1">
    <property type="nucleotide sequence ID" value="NZ_CP155447.1"/>
</dbReference>
<dbReference type="AlphaFoldDB" id="A0AAU7CEN3"/>
<reference evidence="1" key="1">
    <citation type="submission" date="2024-05" db="EMBL/GenBank/DDBJ databases">
        <title>Planctomycetes of the genus Singulisphaera possess chitinolytic capabilities.</title>
        <authorList>
            <person name="Ivanova A."/>
        </authorList>
    </citation>
    <scope>NUCLEOTIDE SEQUENCE</scope>
    <source>
        <strain evidence="1">Ch08T</strain>
    </source>
</reference>
<evidence type="ECO:0000313" key="1">
    <source>
        <dbReference type="EMBL" id="XBH03600.1"/>
    </source>
</evidence>
<accession>A0AAU7CEN3</accession>
<proteinExistence type="predicted"/>
<name>A0AAU7CEN3_9BACT</name>
<dbReference type="EMBL" id="CP155447">
    <property type="protein sequence ID" value="XBH03600.1"/>
    <property type="molecule type" value="Genomic_DNA"/>
</dbReference>
<sequence length="123" mass="13612">MSTTFSWGRTTVRDGRQGDRALYPATRSDTRMETYGDHAEWLAGFLGWFSIGLGLTEILAPRDFARFIGVSKEEENRKVVRLVGLRELATGVGILMRPKPAGWIWGRVAGNVMDLALLGNAVT</sequence>